<dbReference type="Pfam" id="PF08613">
    <property type="entry name" value="Cyclin"/>
    <property type="match status" value="1"/>
</dbReference>
<dbReference type="GO" id="GO:0000307">
    <property type="term" value="C:cyclin-dependent protein kinase holoenzyme complex"/>
    <property type="evidence" value="ECO:0007669"/>
    <property type="project" value="UniProtKB-ARBA"/>
</dbReference>
<dbReference type="PANTHER" id="PTHR15615">
    <property type="match status" value="1"/>
</dbReference>
<dbReference type="OrthoDB" id="5304883at2759"/>
<evidence type="ECO:0000313" key="2">
    <source>
        <dbReference type="Proteomes" id="UP000011777"/>
    </source>
</evidence>
<dbReference type="AlphaFoldDB" id="M3HIP9"/>
<dbReference type="HOGENOM" id="CLU_057447_0_0_1"/>
<dbReference type="STRING" id="1245528.M3HIP9"/>
<proteinExistence type="predicted"/>
<reference evidence="1 2" key="1">
    <citation type="submission" date="2013-02" db="EMBL/GenBank/DDBJ databases">
        <title>Genome sequence of Candida maltosa Xu316, a potential industrial strain for xylitol and ethanol production.</title>
        <authorList>
            <person name="Yu J."/>
            <person name="Wang Q."/>
            <person name="Geng X."/>
            <person name="Bao W."/>
            <person name="He P."/>
            <person name="Cai J."/>
        </authorList>
    </citation>
    <scope>NUCLEOTIDE SEQUENCE [LARGE SCALE GENOMIC DNA]</scope>
    <source>
        <strain evidence="2">Xu316</strain>
    </source>
</reference>
<dbReference type="GO" id="GO:0005634">
    <property type="term" value="C:nucleus"/>
    <property type="evidence" value="ECO:0007669"/>
    <property type="project" value="TreeGrafter"/>
</dbReference>
<evidence type="ECO:0008006" key="3">
    <source>
        <dbReference type="Google" id="ProtNLM"/>
    </source>
</evidence>
<sequence length="405" mass="46672">MITTTSTSTSTSYVKDLSEIPNLKKPQETFVDDPDSLQDVNLEELIFDLKNEIKDINNLHIYHSIFILSKCIQFIIKLQEFPDLFLKFRNQQLNKLGIKQQDNLHATNSSDSIASDVSFRSTSPPPSLPITSASFKIPSNNLKPNKLRNTDFKIDLSTVLSKSESDLDTLNSPKAISELISPSEEFESLYDDNIDDIIYDDPNYDEIEWLETPHYIPIEKLIETTDLSKSQSQTLKLSDINLDKLKDEILNHQPQNKHLLKIFNLLKTPNVTIDQFLIRIKTYSPSISTSSYLHSAFLLYKLIIYLNNIELTLNNSFRFTVASIRCSTKVIEDVYQKQSIFSNVVGVNLKDLFKIEMGFLYLINFNLIISELLLNHFLTNEFLDLCSFMKENLPDEYQEISITRK</sequence>
<comment type="caution">
    <text evidence="1">The sequence shown here is derived from an EMBL/GenBank/DDBJ whole genome shotgun (WGS) entry which is preliminary data.</text>
</comment>
<protein>
    <recommendedName>
        <fullName evidence="3">Cyclin</fullName>
    </recommendedName>
</protein>
<dbReference type="EMBL" id="AOGT01001667">
    <property type="protein sequence ID" value="EMG47232.1"/>
    <property type="molecule type" value="Genomic_DNA"/>
</dbReference>
<dbReference type="Proteomes" id="UP000011777">
    <property type="component" value="Unassembled WGS sequence"/>
</dbReference>
<dbReference type="eggNOG" id="KOG1674">
    <property type="taxonomic scope" value="Eukaryota"/>
</dbReference>
<dbReference type="GO" id="GO:0016538">
    <property type="term" value="F:cyclin-dependent protein serine/threonine kinase regulator activity"/>
    <property type="evidence" value="ECO:0007669"/>
    <property type="project" value="TreeGrafter"/>
</dbReference>
<name>M3HIP9_CANMX</name>
<dbReference type="Gene3D" id="1.10.472.10">
    <property type="entry name" value="Cyclin-like"/>
    <property type="match status" value="1"/>
</dbReference>
<dbReference type="InterPro" id="IPR013922">
    <property type="entry name" value="Cyclin_PHO80-like"/>
</dbReference>
<dbReference type="PANTHER" id="PTHR15615:SF122">
    <property type="entry name" value="CYCLIN"/>
    <property type="match status" value="1"/>
</dbReference>
<gene>
    <name evidence="1" type="ORF">G210_2463</name>
</gene>
<dbReference type="GO" id="GO:0019901">
    <property type="term" value="F:protein kinase binding"/>
    <property type="evidence" value="ECO:0007669"/>
    <property type="project" value="InterPro"/>
</dbReference>
<keyword evidence="2" id="KW-1185">Reference proteome</keyword>
<organism evidence="1 2">
    <name type="scientific">Candida maltosa (strain Xu316)</name>
    <name type="common">Yeast</name>
    <dbReference type="NCBI Taxonomy" id="1245528"/>
    <lineage>
        <taxon>Eukaryota</taxon>
        <taxon>Fungi</taxon>
        <taxon>Dikarya</taxon>
        <taxon>Ascomycota</taxon>
        <taxon>Saccharomycotina</taxon>
        <taxon>Pichiomycetes</taxon>
        <taxon>Debaryomycetaceae</taxon>
        <taxon>Candida/Lodderomyces clade</taxon>
        <taxon>Candida</taxon>
    </lineage>
</organism>
<evidence type="ECO:0000313" key="1">
    <source>
        <dbReference type="EMBL" id="EMG47232.1"/>
    </source>
</evidence>
<dbReference type="OMA" id="FANEMSN"/>
<accession>M3HIP9</accession>